<name>A0ABW5G6I9_9PSEU</name>
<evidence type="ECO:0008006" key="3">
    <source>
        <dbReference type="Google" id="ProtNLM"/>
    </source>
</evidence>
<protein>
    <recommendedName>
        <fullName evidence="3">DUF2171 domain-containing protein</fullName>
    </recommendedName>
</protein>
<proteinExistence type="predicted"/>
<accession>A0ABW5G6I9</accession>
<comment type="caution">
    <text evidence="1">The sequence shown here is derived from an EMBL/GenBank/DDBJ whole genome shotgun (WGS) entry which is preliminary data.</text>
</comment>
<evidence type="ECO:0000313" key="1">
    <source>
        <dbReference type="EMBL" id="MFD2421687.1"/>
    </source>
</evidence>
<organism evidence="1 2">
    <name type="scientific">Amycolatopsis pigmentata</name>
    <dbReference type="NCBI Taxonomy" id="450801"/>
    <lineage>
        <taxon>Bacteria</taxon>
        <taxon>Bacillati</taxon>
        <taxon>Actinomycetota</taxon>
        <taxon>Actinomycetes</taxon>
        <taxon>Pseudonocardiales</taxon>
        <taxon>Pseudonocardiaceae</taxon>
        <taxon>Amycolatopsis</taxon>
    </lineage>
</organism>
<evidence type="ECO:0000313" key="2">
    <source>
        <dbReference type="Proteomes" id="UP001597417"/>
    </source>
</evidence>
<dbReference type="Proteomes" id="UP001597417">
    <property type="component" value="Unassembled WGS sequence"/>
</dbReference>
<keyword evidence="2" id="KW-1185">Reference proteome</keyword>
<gene>
    <name evidence="1" type="ORF">ACFSXZ_35680</name>
</gene>
<dbReference type="RefSeq" id="WP_378270406.1">
    <property type="nucleotide sequence ID" value="NZ_JBHUKR010000022.1"/>
</dbReference>
<sequence length="67" mass="7513">MGNRIHGYADGDRVRDRRDGSIGTVRHLDLTDEERASGECAEAEIVWDGLAVQDELELALPHIERVK</sequence>
<reference evidence="2" key="1">
    <citation type="journal article" date="2019" name="Int. J. Syst. Evol. Microbiol.">
        <title>The Global Catalogue of Microorganisms (GCM) 10K type strain sequencing project: providing services to taxonomists for standard genome sequencing and annotation.</title>
        <authorList>
            <consortium name="The Broad Institute Genomics Platform"/>
            <consortium name="The Broad Institute Genome Sequencing Center for Infectious Disease"/>
            <person name="Wu L."/>
            <person name="Ma J."/>
        </authorList>
    </citation>
    <scope>NUCLEOTIDE SEQUENCE [LARGE SCALE GENOMIC DNA]</scope>
    <source>
        <strain evidence="2">CGMCC 4.7645</strain>
    </source>
</reference>
<dbReference type="EMBL" id="JBHUKR010000022">
    <property type="protein sequence ID" value="MFD2421687.1"/>
    <property type="molecule type" value="Genomic_DNA"/>
</dbReference>